<dbReference type="Gene3D" id="1.25.10.10">
    <property type="entry name" value="Leucine-rich Repeat Variant"/>
    <property type="match status" value="1"/>
</dbReference>
<dbReference type="GO" id="GO:0006623">
    <property type="term" value="P:protein targeting to vacuole"/>
    <property type="evidence" value="ECO:0007669"/>
    <property type="project" value="TreeGrafter"/>
</dbReference>
<comment type="subcellular location">
    <subcellularLocation>
        <location evidence="1">Cytoplasmic vesicle</location>
        <location evidence="1">Clathrin-coated vesicle membrane</location>
        <topology evidence="1">Peripheral membrane protein</topology>
        <orientation evidence="1">Cytoplasmic side</orientation>
    </subcellularLocation>
</comment>
<keyword evidence="7" id="KW-0472">Membrane</keyword>
<dbReference type="EMBL" id="JADGJQ010000024">
    <property type="protein sequence ID" value="KAJ3178770.1"/>
    <property type="molecule type" value="Genomic_DNA"/>
</dbReference>
<sequence length="1193" mass="130401">MRANKKTEEKYIAVCLDEIRNEVRKNDPDIKAQAVRKLVYLHMHGYDMAWASFHVIEVMSSPKIHYKRIGYQAAAVSFKQDTDVLMLCTNLIKKDLSSNNYNETALALHGLGMIVTPDLGRDLVTDLIAMMNHSRPYIRKRVILVLYRVFLKYPEALRLAFPRLKDKLEDPDPAVVSAVVNVICELARRNPKSYLPLAPQLYGLLTNSTNNWMLIKIIKLFASLTPLEPRLTKKLVPQITNLIQSTSAMSLLYECIHTVIVGGMISLEQVGGENEAQDEALAKLCTSKLKIFIGEPDQNLKYLGLYALSKLLAVRPKAVVEHRDTILSCLDDADVSIRMRALDIVTGMVTPGNLVQITRKLMTQVLPSTRPPGVSSSYPPPSSTLVMDSNDRTQVIERIIGICSGDTYANVTNFEWYITVLVDLVRAKGVDVGGLLASQLVDVAVRVSEVREFAVQAMIKLLSDRDLLATSSWDKNNTSVLWAAAWIVGEYSANVAEPIVALDCFVAKGTEALPPGVQASYLHNLLKLYVAWAASDGLSASQLVDVTTRTLSDLERFKTSADLEVQERACEVFEILSLVPLDDPIARAPVLGAMAGLFAGELNPVGSKAQKRVAVPEGLDLDAWICEPEPELVVEVESAGERDDAHFWDDGRASANNRSVPVDPVEAERRRRERAEHRKHDPFYIPPPSGANGRPVYDDIDVNEIPIVQLDFDISPTANAKPKKSKRPSQKPRDGGIFEPPPPVKTYKINRGAEMPIGAEGVDPHHDSDDDAPDAHMDEITKAVMSVDLTQDHDPVKPPSPPSLQTYTSELLVTRKKKPKTAKISEEGDGSPAAPKVKKKKTKVTDAEPALIEKPKKTKKKKSVSTTPHAHSPNKGLLAVRGLDTNTPYERLSSPAPSPAFTPAPDQDRQPLLDLGAPDAEPAEARQPPLDFEAPNAVVPDSDEEGRSWVNAGGDDNLSVHSDWDLRESSSGDDDSITVFLILKFTNISEQPRNPSTLFINPPATEPQPVALPAIPGTFAHVCRTLLRIPKPPAGNLLEPMELTLSGLDYPVSLFLPVTLNFAGPTQLARPSPTPDEFATRLRNAKDMHTSSTQFHLTAASGGAGPADIVARIAARLRMAVVETIESAATLWAWTSAADQDDGGWCAALVRVTKGARGSWVVKVEVRACNRALVDGVVNEVGDWSVGAAQGPH</sequence>
<feature type="compositionally biased region" description="Basic and acidic residues" evidence="10">
    <location>
        <begin position="666"/>
        <end position="682"/>
    </location>
</feature>
<evidence type="ECO:0000256" key="10">
    <source>
        <dbReference type="SAM" id="MobiDB-lite"/>
    </source>
</evidence>
<dbReference type="GO" id="GO:0006896">
    <property type="term" value="P:Golgi to vacuole transport"/>
    <property type="evidence" value="ECO:0007669"/>
    <property type="project" value="TreeGrafter"/>
</dbReference>
<evidence type="ECO:0000256" key="6">
    <source>
        <dbReference type="ARBA" id="ARBA00022927"/>
    </source>
</evidence>
<dbReference type="GO" id="GO:0030665">
    <property type="term" value="C:clathrin-coated vesicle membrane"/>
    <property type="evidence" value="ECO:0007669"/>
    <property type="project" value="UniProtKB-SubCell"/>
</dbReference>
<dbReference type="InterPro" id="IPR017105">
    <property type="entry name" value="AP3_complex_dsu"/>
</dbReference>
<protein>
    <recommendedName>
        <fullName evidence="3">AP-3 complex subunit delta</fullName>
    </recommendedName>
    <alternativeName>
        <fullName evidence="9">Adaptor-related protein complex 3 subunit delta</fullName>
    </alternativeName>
    <alternativeName>
        <fullName evidence="8">Delta-adaptin 3</fullName>
    </alternativeName>
</protein>
<feature type="region of interest" description="Disordered" evidence="10">
    <location>
        <begin position="647"/>
        <end position="696"/>
    </location>
</feature>
<dbReference type="Proteomes" id="UP001212152">
    <property type="component" value="Unassembled WGS sequence"/>
</dbReference>
<evidence type="ECO:0000256" key="7">
    <source>
        <dbReference type="ARBA" id="ARBA00023136"/>
    </source>
</evidence>
<evidence type="ECO:0000259" key="11">
    <source>
        <dbReference type="Pfam" id="PF01602"/>
    </source>
</evidence>
<evidence type="ECO:0000256" key="1">
    <source>
        <dbReference type="ARBA" id="ARBA00004145"/>
    </source>
</evidence>
<dbReference type="InterPro" id="IPR011989">
    <property type="entry name" value="ARM-like"/>
</dbReference>
<feature type="compositionally biased region" description="Basic and acidic residues" evidence="10">
    <location>
        <begin position="843"/>
        <end position="855"/>
    </location>
</feature>
<evidence type="ECO:0000256" key="2">
    <source>
        <dbReference type="ARBA" id="ARBA00006613"/>
    </source>
</evidence>
<evidence type="ECO:0000256" key="4">
    <source>
        <dbReference type="ARBA" id="ARBA00022448"/>
    </source>
</evidence>
<evidence type="ECO:0000313" key="13">
    <source>
        <dbReference type="Proteomes" id="UP001212152"/>
    </source>
</evidence>
<evidence type="ECO:0000256" key="8">
    <source>
        <dbReference type="ARBA" id="ARBA00076742"/>
    </source>
</evidence>
<evidence type="ECO:0000256" key="9">
    <source>
        <dbReference type="ARBA" id="ARBA00083145"/>
    </source>
</evidence>
<dbReference type="Pfam" id="PF01602">
    <property type="entry name" value="Adaptin_N"/>
    <property type="match status" value="1"/>
</dbReference>
<feature type="compositionally biased region" description="Basic residues" evidence="10">
    <location>
        <begin position="721"/>
        <end position="730"/>
    </location>
</feature>
<dbReference type="AlphaFoldDB" id="A0AAD5XN68"/>
<dbReference type="PANTHER" id="PTHR22781:SF12">
    <property type="entry name" value="AP-3 COMPLEX SUBUNIT DELTA-1"/>
    <property type="match status" value="1"/>
</dbReference>
<evidence type="ECO:0000256" key="5">
    <source>
        <dbReference type="ARBA" id="ARBA00022737"/>
    </source>
</evidence>
<feature type="region of interest" description="Disordered" evidence="10">
    <location>
        <begin position="791"/>
        <end position="960"/>
    </location>
</feature>
<comment type="similarity">
    <text evidence="2">Belongs to the adaptor complexes large subunit family.</text>
</comment>
<dbReference type="PANTHER" id="PTHR22781">
    <property type="entry name" value="DELTA ADAPTIN-RELATED"/>
    <property type="match status" value="1"/>
</dbReference>
<dbReference type="GO" id="GO:0030123">
    <property type="term" value="C:AP-3 adaptor complex"/>
    <property type="evidence" value="ECO:0007669"/>
    <property type="project" value="InterPro"/>
</dbReference>
<accession>A0AAD5XN68</accession>
<dbReference type="GO" id="GO:0010008">
    <property type="term" value="C:endosome membrane"/>
    <property type="evidence" value="ECO:0007669"/>
    <property type="project" value="TreeGrafter"/>
</dbReference>
<evidence type="ECO:0000313" key="12">
    <source>
        <dbReference type="EMBL" id="KAJ3178770.1"/>
    </source>
</evidence>
<dbReference type="InterPro" id="IPR016024">
    <property type="entry name" value="ARM-type_fold"/>
</dbReference>
<dbReference type="InterPro" id="IPR002553">
    <property type="entry name" value="Clathrin/coatomer_adapt-like_N"/>
</dbReference>
<comment type="caution">
    <text evidence="12">The sequence shown here is derived from an EMBL/GenBank/DDBJ whole genome shotgun (WGS) entry which is preliminary data.</text>
</comment>
<keyword evidence="6" id="KW-0653">Protein transport</keyword>
<dbReference type="SUPFAM" id="SSF48371">
    <property type="entry name" value="ARM repeat"/>
    <property type="match status" value="1"/>
</dbReference>
<gene>
    <name evidence="12" type="primary">AP3D1</name>
    <name evidence="12" type="ORF">HDU87_003325</name>
</gene>
<name>A0AAD5XN68_9FUNG</name>
<feature type="domain" description="Clathrin/coatomer adaptor adaptin-like N-terminal" evidence="11">
    <location>
        <begin position="8"/>
        <end position="577"/>
    </location>
</feature>
<keyword evidence="13" id="KW-1185">Reference proteome</keyword>
<keyword evidence="4" id="KW-0813">Transport</keyword>
<reference evidence="12" key="1">
    <citation type="submission" date="2020-05" db="EMBL/GenBank/DDBJ databases">
        <title>Phylogenomic resolution of chytrid fungi.</title>
        <authorList>
            <person name="Stajich J.E."/>
            <person name="Amses K."/>
            <person name="Simmons R."/>
            <person name="Seto K."/>
            <person name="Myers J."/>
            <person name="Bonds A."/>
            <person name="Quandt C.A."/>
            <person name="Barry K."/>
            <person name="Liu P."/>
            <person name="Grigoriev I."/>
            <person name="Longcore J.E."/>
            <person name="James T.Y."/>
        </authorList>
    </citation>
    <scope>NUCLEOTIDE SEQUENCE</scope>
    <source>
        <strain evidence="12">JEL0379</strain>
    </source>
</reference>
<keyword evidence="5" id="KW-0677">Repeat</keyword>
<organism evidence="12 13">
    <name type="scientific">Geranomyces variabilis</name>
    <dbReference type="NCBI Taxonomy" id="109894"/>
    <lineage>
        <taxon>Eukaryota</taxon>
        <taxon>Fungi</taxon>
        <taxon>Fungi incertae sedis</taxon>
        <taxon>Chytridiomycota</taxon>
        <taxon>Chytridiomycota incertae sedis</taxon>
        <taxon>Chytridiomycetes</taxon>
        <taxon>Spizellomycetales</taxon>
        <taxon>Powellomycetaceae</taxon>
        <taxon>Geranomyces</taxon>
    </lineage>
</organism>
<proteinExistence type="inferred from homology"/>
<feature type="region of interest" description="Disordered" evidence="10">
    <location>
        <begin position="713"/>
        <end position="744"/>
    </location>
</feature>
<dbReference type="FunFam" id="1.25.10.10:FF:000251">
    <property type="entry name" value="AP-3 complex subunit delta"/>
    <property type="match status" value="1"/>
</dbReference>
<evidence type="ECO:0000256" key="3">
    <source>
        <dbReference type="ARBA" id="ARBA00015717"/>
    </source>
</evidence>